<dbReference type="RefSeq" id="WP_170155761.1">
    <property type="nucleotide sequence ID" value="NZ_PVTF01000002.1"/>
</dbReference>
<dbReference type="InterPro" id="IPR000600">
    <property type="entry name" value="ROK"/>
</dbReference>
<dbReference type="GO" id="GO:0016301">
    <property type="term" value="F:kinase activity"/>
    <property type="evidence" value="ECO:0007669"/>
    <property type="project" value="UniProtKB-KW"/>
</dbReference>
<accession>A0A2T0TH98</accession>
<gene>
    <name evidence="2" type="ORF">CLV43_102556</name>
</gene>
<name>A0A2T0TH98_9PSEU</name>
<dbReference type="Proteomes" id="UP000239494">
    <property type="component" value="Unassembled WGS sequence"/>
</dbReference>
<dbReference type="InterPro" id="IPR049874">
    <property type="entry name" value="ROK_cs"/>
</dbReference>
<keyword evidence="2" id="KW-0418">Kinase</keyword>
<protein>
    <submittedName>
        <fullName evidence="2">Glucokinase</fullName>
    </submittedName>
</protein>
<dbReference type="AlphaFoldDB" id="A0A2T0TH98"/>
<dbReference type="SUPFAM" id="SSF53067">
    <property type="entry name" value="Actin-like ATPase domain"/>
    <property type="match status" value="1"/>
</dbReference>
<dbReference type="Gene3D" id="3.30.420.40">
    <property type="match status" value="2"/>
</dbReference>
<dbReference type="PROSITE" id="PS01125">
    <property type="entry name" value="ROK"/>
    <property type="match status" value="1"/>
</dbReference>
<dbReference type="Pfam" id="PF00480">
    <property type="entry name" value="ROK"/>
    <property type="match status" value="1"/>
</dbReference>
<evidence type="ECO:0000313" key="2">
    <source>
        <dbReference type="EMBL" id="PRY44991.1"/>
    </source>
</evidence>
<keyword evidence="2" id="KW-0808">Transferase</keyword>
<comment type="similarity">
    <text evidence="1">Belongs to the ROK (NagC/XylR) family.</text>
</comment>
<evidence type="ECO:0000256" key="1">
    <source>
        <dbReference type="ARBA" id="ARBA00006479"/>
    </source>
</evidence>
<sequence length="299" mass="29736">MSALGLDVGGTKIAAGLVGLDGSAAEVTTTPTAGSGQAVVDQITGIIDEYRTAHPVTSVGLVVPGGVDPRTGVVAAASNLGWRDLDLLGALRPRLPPSVALHVDNDASAAAWAEHRFGGHGQGDSLVLVTVGTGIGGGVVVDGRVVRGVSGAGGEVGHLPLHPGGRACECGSSGCWEQYASGRALHRAAQVAGWYTETAGRDVLRAASAGDVVAAAAVAEVATHLVHGIVVLTAVLDSALVLLGGGLGSDPLFQPFVHAAASAATVTPPRRRIPIRPASLGVLAGVIGAADLSRTTTRR</sequence>
<reference evidence="2 3" key="1">
    <citation type="submission" date="2018-03" db="EMBL/GenBank/DDBJ databases">
        <title>Genomic Encyclopedia of Archaeal and Bacterial Type Strains, Phase II (KMG-II): from individual species to whole genera.</title>
        <authorList>
            <person name="Goeker M."/>
        </authorList>
    </citation>
    <scope>NUCLEOTIDE SEQUENCE [LARGE SCALE GENOMIC DNA]</scope>
    <source>
        <strain evidence="2 3">DSM 44720</strain>
    </source>
</reference>
<dbReference type="EMBL" id="PVTF01000002">
    <property type="protein sequence ID" value="PRY44991.1"/>
    <property type="molecule type" value="Genomic_DNA"/>
</dbReference>
<dbReference type="PANTHER" id="PTHR18964:SF173">
    <property type="entry name" value="GLUCOKINASE"/>
    <property type="match status" value="1"/>
</dbReference>
<proteinExistence type="inferred from homology"/>
<organism evidence="2 3">
    <name type="scientific">Umezawaea tangerina</name>
    <dbReference type="NCBI Taxonomy" id="84725"/>
    <lineage>
        <taxon>Bacteria</taxon>
        <taxon>Bacillati</taxon>
        <taxon>Actinomycetota</taxon>
        <taxon>Actinomycetes</taxon>
        <taxon>Pseudonocardiales</taxon>
        <taxon>Pseudonocardiaceae</taxon>
        <taxon>Umezawaea</taxon>
    </lineage>
</organism>
<comment type="caution">
    <text evidence="2">The sequence shown here is derived from an EMBL/GenBank/DDBJ whole genome shotgun (WGS) entry which is preliminary data.</text>
</comment>
<dbReference type="InterPro" id="IPR043129">
    <property type="entry name" value="ATPase_NBD"/>
</dbReference>
<keyword evidence="3" id="KW-1185">Reference proteome</keyword>
<dbReference type="PANTHER" id="PTHR18964">
    <property type="entry name" value="ROK (REPRESSOR, ORF, KINASE) FAMILY"/>
    <property type="match status" value="1"/>
</dbReference>
<evidence type="ECO:0000313" key="3">
    <source>
        <dbReference type="Proteomes" id="UP000239494"/>
    </source>
</evidence>